<reference evidence="2" key="1">
    <citation type="submission" date="2022-03" db="EMBL/GenBank/DDBJ databases">
        <title>A functionally conserved STORR gene fusion in Papaver species that diverged 16.8 million years ago.</title>
        <authorList>
            <person name="Catania T."/>
        </authorList>
    </citation>
    <scope>NUCLEOTIDE SEQUENCE</scope>
    <source>
        <strain evidence="2">S-191538</strain>
    </source>
</reference>
<dbReference type="Proteomes" id="UP001177140">
    <property type="component" value="Unassembled WGS sequence"/>
</dbReference>
<organism evidence="2 3">
    <name type="scientific">Papaver nudicaule</name>
    <name type="common">Iceland poppy</name>
    <dbReference type="NCBI Taxonomy" id="74823"/>
    <lineage>
        <taxon>Eukaryota</taxon>
        <taxon>Viridiplantae</taxon>
        <taxon>Streptophyta</taxon>
        <taxon>Embryophyta</taxon>
        <taxon>Tracheophyta</taxon>
        <taxon>Spermatophyta</taxon>
        <taxon>Magnoliopsida</taxon>
        <taxon>Ranunculales</taxon>
        <taxon>Papaveraceae</taxon>
        <taxon>Papaveroideae</taxon>
        <taxon>Papaver</taxon>
    </lineage>
</organism>
<name>A0AA42B1W1_PAPNU</name>
<gene>
    <name evidence="2" type="ORF">MKW94_022032</name>
</gene>
<dbReference type="AlphaFoldDB" id="A0AA42B1W1"/>
<feature type="region of interest" description="Disordered" evidence="1">
    <location>
        <begin position="164"/>
        <end position="227"/>
    </location>
</feature>
<proteinExistence type="predicted"/>
<protein>
    <submittedName>
        <fullName evidence="2">Uncharacterized protein</fullName>
    </submittedName>
</protein>
<evidence type="ECO:0000313" key="3">
    <source>
        <dbReference type="Proteomes" id="UP001177140"/>
    </source>
</evidence>
<feature type="compositionally biased region" description="Polar residues" evidence="1">
    <location>
        <begin position="1"/>
        <end position="21"/>
    </location>
</feature>
<keyword evidence="3" id="KW-1185">Reference proteome</keyword>
<dbReference type="EMBL" id="JAJJMA010291701">
    <property type="protein sequence ID" value="MCL7047326.1"/>
    <property type="molecule type" value="Genomic_DNA"/>
</dbReference>
<feature type="compositionally biased region" description="Basic and acidic residues" evidence="1">
    <location>
        <begin position="203"/>
        <end position="213"/>
    </location>
</feature>
<sequence>MATENKSNSSLKFKSTNNQVISPKGKSTLPLKNTTKKIEIPIPSANKKIADLKQKSANALSKLAELKGKQTNITTTTRTITKTTTSKTLVKTTGVKVRSAKKVFTLAGQKYDPPEEREPLRIFYESLSKQIPSSEMAEFWMMEHGLLPSERAKKAYARKLKRMQQIRNGTPIKPQKPGLIKPQKPADRPESSQKQQVQPPKNGDMKIKKRPADNDDEYLFKLKKSKG</sequence>
<dbReference type="PANTHER" id="PTHR33828:SF1">
    <property type="entry name" value="OS05G0596200 PROTEIN"/>
    <property type="match status" value="1"/>
</dbReference>
<comment type="caution">
    <text evidence="2">The sequence shown here is derived from an EMBL/GenBank/DDBJ whole genome shotgun (WGS) entry which is preliminary data.</text>
</comment>
<dbReference type="PANTHER" id="PTHR33828">
    <property type="entry name" value="OS05G0596200 PROTEIN"/>
    <property type="match status" value="1"/>
</dbReference>
<accession>A0AA42B1W1</accession>
<evidence type="ECO:0000313" key="2">
    <source>
        <dbReference type="EMBL" id="MCL7047326.1"/>
    </source>
</evidence>
<evidence type="ECO:0000256" key="1">
    <source>
        <dbReference type="SAM" id="MobiDB-lite"/>
    </source>
</evidence>
<feature type="region of interest" description="Disordered" evidence="1">
    <location>
        <begin position="1"/>
        <end position="32"/>
    </location>
</feature>